<proteinExistence type="predicted"/>
<keyword evidence="4" id="KW-1185">Reference proteome</keyword>
<dbReference type="EMBL" id="KE546990">
    <property type="protein sequence ID" value="EPY52114.1"/>
    <property type="molecule type" value="Genomic_DNA"/>
</dbReference>
<evidence type="ECO:0000256" key="2">
    <source>
        <dbReference type="SAM" id="Phobius"/>
    </source>
</evidence>
<name>S9W0Y9_SCHCR</name>
<feature type="region of interest" description="Disordered" evidence="1">
    <location>
        <begin position="67"/>
        <end position="110"/>
    </location>
</feature>
<protein>
    <submittedName>
        <fullName evidence="3">Uncharacterized protein</fullName>
    </submittedName>
</protein>
<dbReference type="AlphaFoldDB" id="S9W0Y9"/>
<feature type="transmembrane region" description="Helical" evidence="2">
    <location>
        <begin position="12"/>
        <end position="33"/>
    </location>
</feature>
<evidence type="ECO:0000256" key="1">
    <source>
        <dbReference type="SAM" id="MobiDB-lite"/>
    </source>
</evidence>
<evidence type="ECO:0000313" key="4">
    <source>
        <dbReference type="Proteomes" id="UP000015464"/>
    </source>
</evidence>
<dbReference type="GeneID" id="25039084"/>
<keyword evidence="2" id="KW-1133">Transmembrane helix</keyword>
<organism evidence="3 4">
    <name type="scientific">Schizosaccharomyces cryophilus (strain OY26 / ATCC MYA-4695 / CBS 11777 / NBRC 106824 / NRRL Y48691)</name>
    <name type="common">Fission yeast</name>
    <dbReference type="NCBI Taxonomy" id="653667"/>
    <lineage>
        <taxon>Eukaryota</taxon>
        <taxon>Fungi</taxon>
        <taxon>Dikarya</taxon>
        <taxon>Ascomycota</taxon>
        <taxon>Taphrinomycotina</taxon>
        <taxon>Schizosaccharomycetes</taxon>
        <taxon>Schizosaccharomycetales</taxon>
        <taxon>Schizosaccharomycetaceae</taxon>
        <taxon>Schizosaccharomyces</taxon>
    </lineage>
</organism>
<reference evidence="3 4" key="1">
    <citation type="journal article" date="2011" name="Science">
        <title>Comparative functional genomics of the fission yeasts.</title>
        <authorList>
            <person name="Rhind N."/>
            <person name="Chen Z."/>
            <person name="Yassour M."/>
            <person name="Thompson D.A."/>
            <person name="Haas B.J."/>
            <person name="Habib N."/>
            <person name="Wapinski I."/>
            <person name="Roy S."/>
            <person name="Lin M.F."/>
            <person name="Heiman D.I."/>
            <person name="Young S.K."/>
            <person name="Furuya K."/>
            <person name="Guo Y."/>
            <person name="Pidoux A."/>
            <person name="Chen H.M."/>
            <person name="Robbertse B."/>
            <person name="Goldberg J.M."/>
            <person name="Aoki K."/>
            <person name="Bayne E.H."/>
            <person name="Berlin A.M."/>
            <person name="Desjardins C.A."/>
            <person name="Dobbs E."/>
            <person name="Dukaj L."/>
            <person name="Fan L."/>
            <person name="FitzGerald M.G."/>
            <person name="French C."/>
            <person name="Gujja S."/>
            <person name="Hansen K."/>
            <person name="Keifenheim D."/>
            <person name="Levin J.Z."/>
            <person name="Mosher R.A."/>
            <person name="Mueller C.A."/>
            <person name="Pfiffner J."/>
            <person name="Priest M."/>
            <person name="Russ C."/>
            <person name="Smialowska A."/>
            <person name="Swoboda P."/>
            <person name="Sykes S.M."/>
            <person name="Vaughn M."/>
            <person name="Vengrova S."/>
            <person name="Yoder R."/>
            <person name="Zeng Q."/>
            <person name="Allshire R."/>
            <person name="Baulcombe D."/>
            <person name="Birren B.W."/>
            <person name="Brown W."/>
            <person name="Ekwall K."/>
            <person name="Kellis M."/>
            <person name="Leatherwood J."/>
            <person name="Levin H."/>
            <person name="Margalit H."/>
            <person name="Martienssen R."/>
            <person name="Nieduszynski C.A."/>
            <person name="Spatafora J.W."/>
            <person name="Friedman N."/>
            <person name="Dalgaard J.Z."/>
            <person name="Baumann P."/>
            <person name="Niki H."/>
            <person name="Regev A."/>
            <person name="Nusbaum C."/>
        </authorList>
    </citation>
    <scope>NUCLEOTIDE SEQUENCE [LARGE SCALE GENOMIC DNA]</scope>
    <source>
        <strain evidence="4">OY26 / ATCC MYA-4695 / CBS 11777 / NBRC 106824 / NRRL Y48691</strain>
    </source>
</reference>
<evidence type="ECO:0000313" key="3">
    <source>
        <dbReference type="EMBL" id="EPY52114.1"/>
    </source>
</evidence>
<accession>S9W0Y9</accession>
<feature type="compositionally biased region" description="Basic and acidic residues" evidence="1">
    <location>
        <begin position="100"/>
        <end position="110"/>
    </location>
</feature>
<gene>
    <name evidence="3" type="ORF">SPOG_04771</name>
</gene>
<keyword evidence="2" id="KW-0812">Transmembrane</keyword>
<feature type="compositionally biased region" description="Polar residues" evidence="1">
    <location>
        <begin position="75"/>
        <end position="96"/>
    </location>
</feature>
<keyword evidence="2" id="KW-0472">Membrane</keyword>
<dbReference type="HOGENOM" id="CLU_150836_0_0_1"/>
<sequence length="110" mass="12402">MVEFLTSNTQLVLAGLLAILAFWICLLVVSYLLDLFILLPNQLNLWIASIFGFDLTLERNDLTNDNPVPLDTIPSEFQNRSNDPNNLADEQSSSECVEQFPRKTAETKSI</sequence>
<dbReference type="Proteomes" id="UP000015464">
    <property type="component" value="Unassembled WGS sequence"/>
</dbReference>
<dbReference type="RefSeq" id="XP_013023497.1">
    <property type="nucleotide sequence ID" value="XM_013168043.1"/>
</dbReference>